<accession>A0ABW4GWY3</accession>
<protein>
    <submittedName>
        <fullName evidence="2">Uncharacterized protein</fullName>
    </submittedName>
</protein>
<organism evidence="2 3">
    <name type="scientific">Nonomuraea guangzhouensis</name>
    <dbReference type="NCBI Taxonomy" id="1291555"/>
    <lineage>
        <taxon>Bacteria</taxon>
        <taxon>Bacillati</taxon>
        <taxon>Actinomycetota</taxon>
        <taxon>Actinomycetes</taxon>
        <taxon>Streptosporangiales</taxon>
        <taxon>Streptosporangiaceae</taxon>
        <taxon>Nonomuraea</taxon>
    </lineage>
</organism>
<dbReference type="RefSeq" id="WP_219536600.1">
    <property type="nucleotide sequence ID" value="NZ_JAHKRM010000031.1"/>
</dbReference>
<keyword evidence="3" id="KW-1185">Reference proteome</keyword>
<name>A0ABW4GWY3_9ACTN</name>
<dbReference type="Proteomes" id="UP001597097">
    <property type="component" value="Unassembled WGS sequence"/>
</dbReference>
<keyword evidence="1" id="KW-0472">Membrane</keyword>
<evidence type="ECO:0000313" key="3">
    <source>
        <dbReference type="Proteomes" id="UP001597097"/>
    </source>
</evidence>
<proteinExistence type="predicted"/>
<gene>
    <name evidence="2" type="ORF">ACFSJ0_58845</name>
</gene>
<evidence type="ECO:0000256" key="1">
    <source>
        <dbReference type="SAM" id="Phobius"/>
    </source>
</evidence>
<keyword evidence="1" id="KW-1133">Transmembrane helix</keyword>
<reference evidence="3" key="1">
    <citation type="journal article" date="2019" name="Int. J. Syst. Evol. Microbiol.">
        <title>The Global Catalogue of Microorganisms (GCM) 10K type strain sequencing project: providing services to taxonomists for standard genome sequencing and annotation.</title>
        <authorList>
            <consortium name="The Broad Institute Genomics Platform"/>
            <consortium name="The Broad Institute Genome Sequencing Center for Infectious Disease"/>
            <person name="Wu L."/>
            <person name="Ma J."/>
        </authorList>
    </citation>
    <scope>NUCLEOTIDE SEQUENCE [LARGE SCALE GENOMIC DNA]</scope>
    <source>
        <strain evidence="3">CGMCC 1.15399</strain>
    </source>
</reference>
<comment type="caution">
    <text evidence="2">The sequence shown here is derived from an EMBL/GenBank/DDBJ whole genome shotgun (WGS) entry which is preliminary data.</text>
</comment>
<feature type="transmembrane region" description="Helical" evidence="1">
    <location>
        <begin position="45"/>
        <end position="69"/>
    </location>
</feature>
<evidence type="ECO:0000313" key="2">
    <source>
        <dbReference type="EMBL" id="MFD1546993.1"/>
    </source>
</evidence>
<keyword evidence="1" id="KW-0812">Transmembrane</keyword>
<sequence>MTDFPSWASVLGKSAAFVALMVASQAVGVYLLTGAWGGTPNDPLWVGPVSAALAMFNTIGTVVIALLLADSWKTQQP</sequence>
<dbReference type="EMBL" id="JBHUCM010000070">
    <property type="protein sequence ID" value="MFD1546993.1"/>
    <property type="molecule type" value="Genomic_DNA"/>
</dbReference>
<feature type="transmembrane region" description="Helical" evidence="1">
    <location>
        <begin position="12"/>
        <end position="33"/>
    </location>
</feature>